<dbReference type="EMBL" id="QHKI01000023">
    <property type="protein sequence ID" value="RSM82222.1"/>
    <property type="molecule type" value="Genomic_DNA"/>
</dbReference>
<dbReference type="InterPro" id="IPR000835">
    <property type="entry name" value="HTH_MarR-typ"/>
</dbReference>
<dbReference type="InterPro" id="IPR036390">
    <property type="entry name" value="WH_DNA-bd_sf"/>
</dbReference>
<proteinExistence type="predicted"/>
<dbReference type="SUPFAM" id="SSF46785">
    <property type="entry name" value="Winged helix' DNA-binding domain"/>
    <property type="match status" value="1"/>
</dbReference>
<dbReference type="SMART" id="SM00347">
    <property type="entry name" value="HTH_MARR"/>
    <property type="match status" value="1"/>
</dbReference>
<dbReference type="InterPro" id="IPR052526">
    <property type="entry name" value="HTH-type_Bedaq_tolerance"/>
</dbReference>
<dbReference type="AlphaFoldDB" id="A0A428Z5V0"/>
<protein>
    <submittedName>
        <fullName evidence="2">MarR family transcriptional regulator</fullName>
    </submittedName>
</protein>
<feature type="domain" description="HTH marR-type" evidence="1">
    <location>
        <begin position="9"/>
        <end position="137"/>
    </location>
</feature>
<dbReference type="InterPro" id="IPR036388">
    <property type="entry name" value="WH-like_DNA-bd_sf"/>
</dbReference>
<reference evidence="2 3" key="1">
    <citation type="submission" date="2018-05" db="EMBL/GenBank/DDBJ databases">
        <title>Evolution of GPA BGCs.</title>
        <authorList>
            <person name="Waglechner N."/>
            <person name="Wright G.D."/>
        </authorList>
    </citation>
    <scope>NUCLEOTIDE SEQUENCE [LARGE SCALE GENOMIC DNA]</scope>
    <source>
        <strain evidence="2 3">A82846</strain>
    </source>
</reference>
<dbReference type="Proteomes" id="UP000287547">
    <property type="component" value="Unassembled WGS sequence"/>
</dbReference>
<evidence type="ECO:0000313" key="2">
    <source>
        <dbReference type="EMBL" id="RSM82222.1"/>
    </source>
</evidence>
<dbReference type="OrthoDB" id="8966183at2"/>
<name>A0A428Z5V0_KIBAR</name>
<dbReference type="PANTHER" id="PTHR39515:SF2">
    <property type="entry name" value="HTH-TYPE TRANSCRIPTIONAL REGULATOR RV0880"/>
    <property type="match status" value="1"/>
</dbReference>
<sequence>MDLRTAAPAAELAVTLESVVRLVRRLSPATGLSFTAAGVLAALERSGPRRLTELANAEGVSQPAMTQLISRLQDSGLVERVADEHDRRVVQVHITKAGRDQVAYRRQVRAERLAELLDELDPAHYEALTAAIPAINALRELAGMQQ</sequence>
<dbReference type="GO" id="GO:0003700">
    <property type="term" value="F:DNA-binding transcription factor activity"/>
    <property type="evidence" value="ECO:0007669"/>
    <property type="project" value="InterPro"/>
</dbReference>
<dbReference type="RefSeq" id="WP_037272916.1">
    <property type="nucleotide sequence ID" value="NZ_QHKI01000023.1"/>
</dbReference>
<dbReference type="Gene3D" id="1.10.10.10">
    <property type="entry name" value="Winged helix-like DNA-binding domain superfamily/Winged helix DNA-binding domain"/>
    <property type="match status" value="1"/>
</dbReference>
<dbReference type="PRINTS" id="PR00598">
    <property type="entry name" value="HTHMARR"/>
</dbReference>
<evidence type="ECO:0000313" key="3">
    <source>
        <dbReference type="Proteomes" id="UP000287547"/>
    </source>
</evidence>
<accession>A0A428Z5V0</accession>
<gene>
    <name evidence="2" type="ORF">DMH04_26445</name>
</gene>
<dbReference type="PANTHER" id="PTHR39515">
    <property type="entry name" value="CONSERVED PROTEIN"/>
    <property type="match status" value="1"/>
</dbReference>
<dbReference type="Pfam" id="PF12802">
    <property type="entry name" value="MarR_2"/>
    <property type="match status" value="1"/>
</dbReference>
<organism evidence="2 3">
    <name type="scientific">Kibdelosporangium aridum</name>
    <dbReference type="NCBI Taxonomy" id="2030"/>
    <lineage>
        <taxon>Bacteria</taxon>
        <taxon>Bacillati</taxon>
        <taxon>Actinomycetota</taxon>
        <taxon>Actinomycetes</taxon>
        <taxon>Pseudonocardiales</taxon>
        <taxon>Pseudonocardiaceae</taxon>
        <taxon>Kibdelosporangium</taxon>
    </lineage>
</organism>
<dbReference type="PROSITE" id="PS50995">
    <property type="entry name" value="HTH_MARR_2"/>
    <property type="match status" value="1"/>
</dbReference>
<evidence type="ECO:0000259" key="1">
    <source>
        <dbReference type="PROSITE" id="PS50995"/>
    </source>
</evidence>
<comment type="caution">
    <text evidence="2">The sequence shown here is derived from an EMBL/GenBank/DDBJ whole genome shotgun (WGS) entry which is preliminary data.</text>
</comment>